<evidence type="ECO:0000313" key="3">
    <source>
        <dbReference type="EMBL" id="MBB3118883.1"/>
    </source>
</evidence>
<dbReference type="SUPFAM" id="SSF56349">
    <property type="entry name" value="DNA breaking-rejoining enzymes"/>
    <property type="match status" value="1"/>
</dbReference>
<dbReference type="InterPro" id="IPR011010">
    <property type="entry name" value="DNA_brk_join_enz"/>
</dbReference>
<reference evidence="3 4" key="1">
    <citation type="submission" date="2020-08" db="EMBL/GenBank/DDBJ databases">
        <title>Genomic Encyclopedia of Type Strains, Phase III (KMG-III): the genomes of soil and plant-associated and newly described type strains.</title>
        <authorList>
            <person name="Whitman W."/>
        </authorList>
    </citation>
    <scope>NUCLEOTIDE SEQUENCE [LARGE SCALE GENOMIC DNA]</scope>
    <source>
        <strain evidence="3 4">CECT 8897</strain>
    </source>
</reference>
<dbReference type="Proteomes" id="UP000541535">
    <property type="component" value="Unassembled WGS sequence"/>
</dbReference>
<sequence length="339" mass="37047">MLSALTAILGGPLSAEGSMPWCCSEFKMRMLGDYTKTTQDDYVRYLTTVADVFEQFHAADVTTKDWADFLRAKFNGKANTAKKVTALGGKLFRFIIGELGLRPDNPIDQLDMSSYKTRTRTVLAAHDQVMAIRTAGAVGVDGRQTRSGPIFACIIDMTYLCWQRAKDIRTLEEVQIKPLSGGGLVGGSITFEPSKTKVSSGLAVEIVITPAIAKVIERARAIKRQHHIVSGYLFPATAGKHAGHPYAKSGLCSMWDRARERAVTEANKEGREFGALIQFKDLQALGATDAAARGEDLGEIQKRLVHTSGDTTGIYIKKVIPKVSDLAIDLPWSDLKPQK</sequence>
<dbReference type="GO" id="GO:0015074">
    <property type="term" value="P:DNA integration"/>
    <property type="evidence" value="ECO:0007669"/>
    <property type="project" value="InterPro"/>
</dbReference>
<dbReference type="GO" id="GO:0006310">
    <property type="term" value="P:DNA recombination"/>
    <property type="evidence" value="ECO:0007669"/>
    <property type="project" value="UniProtKB-KW"/>
</dbReference>
<dbReference type="Gene3D" id="1.10.443.10">
    <property type="entry name" value="Intergrase catalytic core"/>
    <property type="match status" value="1"/>
</dbReference>
<evidence type="ECO:0000313" key="4">
    <source>
        <dbReference type="Proteomes" id="UP000541535"/>
    </source>
</evidence>
<dbReference type="EMBL" id="JACHXD010000004">
    <property type="protein sequence ID" value="MBB3118883.1"/>
    <property type="molecule type" value="Genomic_DNA"/>
</dbReference>
<name>A0A7W5FU72_9BURK</name>
<evidence type="ECO:0000256" key="1">
    <source>
        <dbReference type="ARBA" id="ARBA00023125"/>
    </source>
</evidence>
<proteinExistence type="predicted"/>
<dbReference type="Gene3D" id="1.10.150.130">
    <property type="match status" value="1"/>
</dbReference>
<keyword evidence="4" id="KW-1185">Reference proteome</keyword>
<keyword evidence="1" id="KW-0238">DNA-binding</keyword>
<dbReference type="InterPro" id="IPR010998">
    <property type="entry name" value="Integrase_recombinase_N"/>
</dbReference>
<protein>
    <submittedName>
        <fullName evidence="3">Integrase</fullName>
    </submittedName>
</protein>
<dbReference type="AlphaFoldDB" id="A0A7W5FU72"/>
<dbReference type="GO" id="GO:0003677">
    <property type="term" value="F:DNA binding"/>
    <property type="evidence" value="ECO:0007669"/>
    <property type="project" value="UniProtKB-KW"/>
</dbReference>
<keyword evidence="2" id="KW-0233">DNA recombination</keyword>
<organism evidence="3 4">
    <name type="scientific">Pseudoduganella violacea</name>
    <dbReference type="NCBI Taxonomy" id="1715466"/>
    <lineage>
        <taxon>Bacteria</taxon>
        <taxon>Pseudomonadati</taxon>
        <taxon>Pseudomonadota</taxon>
        <taxon>Betaproteobacteria</taxon>
        <taxon>Burkholderiales</taxon>
        <taxon>Oxalobacteraceae</taxon>
        <taxon>Telluria group</taxon>
        <taxon>Pseudoduganella</taxon>
    </lineage>
</organism>
<gene>
    <name evidence="3" type="ORF">FHS03_001928</name>
</gene>
<evidence type="ECO:0000256" key="2">
    <source>
        <dbReference type="ARBA" id="ARBA00023172"/>
    </source>
</evidence>
<comment type="caution">
    <text evidence="3">The sequence shown here is derived from an EMBL/GenBank/DDBJ whole genome shotgun (WGS) entry which is preliminary data.</text>
</comment>
<dbReference type="InterPro" id="IPR013762">
    <property type="entry name" value="Integrase-like_cat_sf"/>
</dbReference>
<dbReference type="RefSeq" id="WP_183440756.1">
    <property type="nucleotide sequence ID" value="NZ_JACHXD010000004.1"/>
</dbReference>
<accession>A0A7W5FU72</accession>